<evidence type="ECO:0000313" key="10">
    <source>
        <dbReference type="EMBL" id="CCO28192.1"/>
    </source>
</evidence>
<comment type="similarity">
    <text evidence="2 7">Belongs to the peptidase C19 family.</text>
</comment>
<dbReference type="InterPro" id="IPR028889">
    <property type="entry name" value="USP"/>
</dbReference>
<feature type="region of interest" description="Disordered" evidence="8">
    <location>
        <begin position="446"/>
        <end position="484"/>
    </location>
</feature>
<accession>M5BWV7</accession>
<dbReference type="PROSITE" id="PS00972">
    <property type="entry name" value="USP_1"/>
    <property type="match status" value="1"/>
</dbReference>
<dbReference type="Pfam" id="PF00443">
    <property type="entry name" value="UCH"/>
    <property type="match status" value="1"/>
</dbReference>
<evidence type="ECO:0000256" key="2">
    <source>
        <dbReference type="ARBA" id="ARBA00009085"/>
    </source>
</evidence>
<feature type="domain" description="USP" evidence="9">
    <location>
        <begin position="136"/>
        <end position="439"/>
    </location>
</feature>
<protein>
    <recommendedName>
        <fullName evidence="7">Ubiquitin carboxyl-terminal hydrolase</fullName>
        <ecNumber evidence="7">3.4.19.12</ecNumber>
    </recommendedName>
</protein>
<dbReference type="InterPro" id="IPR050164">
    <property type="entry name" value="Peptidase_C19"/>
</dbReference>
<dbReference type="GO" id="GO:0004843">
    <property type="term" value="F:cysteine-type deubiquitinase activity"/>
    <property type="evidence" value="ECO:0007669"/>
    <property type="project" value="UniProtKB-UniRule"/>
</dbReference>
<evidence type="ECO:0000259" key="9">
    <source>
        <dbReference type="PROSITE" id="PS50235"/>
    </source>
</evidence>
<gene>
    <name evidence="10" type="primary">usp42</name>
    <name evidence="10" type="ORF">BN14_02185</name>
</gene>
<sequence length="670" mass="73193">MMLAVAPSPPNLSLDHDRHIEGSTSSVAQPLPSSAVFLGPLQPTDGSLLTIEQLLNNPVEFKQGCLTPLAGVLTAGVAEHKYKPINDEPMSEDEDDQPPAKETAPAPSPSKPAQSMETLFSGSLNMDWPTRTPRHPGFNNHGNTCFLNSVLQCLLHTTPLLNIVLSHEHSKAGFCMICLLRELSRSSFLNKKRGTGMIMSNLNKIAKGMRQGRQEDAHEFLRYSVDALQRSALAVYSSTSSKHPNPNKIPHALAETSWVHAIFGGRLRSRVSCRTCHHCSDTFDSLLDLSVEINRSYNLLHALGQFVKPEILSGEDAYRCEKCKKPVTAEKFMTVHEAPVCLTIHLKRFSPTGRKIVNQIAYPEVLDLQKFMSEGQKGKKYVLNGVINHLGSGPNSGHYTAHVRGADGRWTSMDDELVSPCSGPPLNHKNAYVLFYIQSDKARPIATNDDDDALSSLGGQKRSRDDMESDSLRTGFKPNGTQIKTQPWDIFRTPKKSRIEDNTKAKQGVAGPSRATPVGVAPIFQKSLVNYKDSDDIEDEGEVVESNSTNKAASPIASPAKSTSSESTIKPHTALAAPNKPTTLPKINISSTPKAPAVSSPVKANSFYGNSQKKDKNPIFHPLTGISASDNLYDKRDSSTIDVKREMGFGQFGGGKQPRVKERMKGKKGS</sequence>
<evidence type="ECO:0000313" key="11">
    <source>
        <dbReference type="Proteomes" id="UP000012065"/>
    </source>
</evidence>
<organism evidence="10 11">
    <name type="scientific">Thanatephorus cucumeris (strain AG1-IB / isolate 7/3/14)</name>
    <name type="common">Lettuce bottom rot fungus</name>
    <name type="synonym">Rhizoctonia solani</name>
    <dbReference type="NCBI Taxonomy" id="1108050"/>
    <lineage>
        <taxon>Eukaryota</taxon>
        <taxon>Fungi</taxon>
        <taxon>Dikarya</taxon>
        <taxon>Basidiomycota</taxon>
        <taxon>Agaricomycotina</taxon>
        <taxon>Agaricomycetes</taxon>
        <taxon>Cantharellales</taxon>
        <taxon>Ceratobasidiaceae</taxon>
        <taxon>Rhizoctonia</taxon>
        <taxon>Rhizoctonia solani AG-1</taxon>
    </lineage>
</organism>
<feature type="region of interest" description="Disordered" evidence="8">
    <location>
        <begin position="83"/>
        <end position="116"/>
    </location>
</feature>
<proteinExistence type="inferred from homology"/>
<dbReference type="EMBL" id="CAOJ01002939">
    <property type="protein sequence ID" value="CCO28192.1"/>
    <property type="molecule type" value="Genomic_DNA"/>
</dbReference>
<dbReference type="GO" id="GO:0005634">
    <property type="term" value="C:nucleus"/>
    <property type="evidence" value="ECO:0007669"/>
    <property type="project" value="TreeGrafter"/>
</dbReference>
<keyword evidence="6 7" id="KW-0788">Thiol protease</keyword>
<evidence type="ECO:0000256" key="6">
    <source>
        <dbReference type="ARBA" id="ARBA00022807"/>
    </source>
</evidence>
<feature type="region of interest" description="Disordered" evidence="8">
    <location>
        <begin position="536"/>
        <end position="633"/>
    </location>
</feature>
<keyword evidence="4 7" id="KW-0833">Ubl conjugation pathway</keyword>
<dbReference type="SUPFAM" id="SSF54001">
    <property type="entry name" value="Cysteine proteinases"/>
    <property type="match status" value="1"/>
</dbReference>
<feature type="region of interest" description="Disordered" evidence="8">
    <location>
        <begin position="646"/>
        <end position="670"/>
    </location>
</feature>
<evidence type="ECO:0000256" key="4">
    <source>
        <dbReference type="ARBA" id="ARBA00022786"/>
    </source>
</evidence>
<dbReference type="HOGENOM" id="CLU_008279_10_4_1"/>
<keyword evidence="5 7" id="KW-0378">Hydrolase</keyword>
<evidence type="ECO:0000256" key="5">
    <source>
        <dbReference type="ARBA" id="ARBA00022801"/>
    </source>
</evidence>
<comment type="caution">
    <text evidence="10">The sequence shown here is derived from an EMBL/GenBank/DDBJ whole genome shotgun (WGS) entry which is preliminary data.</text>
</comment>
<dbReference type="InterPro" id="IPR018200">
    <property type="entry name" value="USP_CS"/>
</dbReference>
<dbReference type="GO" id="GO:0006508">
    <property type="term" value="P:proteolysis"/>
    <property type="evidence" value="ECO:0007669"/>
    <property type="project" value="UniProtKB-KW"/>
</dbReference>
<feature type="compositionally biased region" description="Low complexity" evidence="8">
    <location>
        <begin position="551"/>
        <end position="565"/>
    </location>
</feature>
<reference evidence="10 11" key="1">
    <citation type="journal article" date="2013" name="J. Biotechnol.">
        <title>Establishment and interpretation of the genome sequence of the phytopathogenic fungus Rhizoctonia solani AG1-IB isolate 7/3/14.</title>
        <authorList>
            <person name="Wibberg D.W."/>
            <person name="Jelonek L.J."/>
            <person name="Rupp O.R."/>
            <person name="Hennig M.H."/>
            <person name="Eikmeyer F.E."/>
            <person name="Goesmann A.G."/>
            <person name="Hartmann A.H."/>
            <person name="Borriss R.B."/>
            <person name="Grosch R.G."/>
            <person name="Puehler A.P."/>
            <person name="Schlueter A.S."/>
        </authorList>
    </citation>
    <scope>NUCLEOTIDE SEQUENCE [LARGE SCALE GENOMIC DNA]</scope>
    <source>
        <strain evidence="11">AG1-IB / isolate 7/3/14</strain>
    </source>
</reference>
<evidence type="ECO:0000256" key="3">
    <source>
        <dbReference type="ARBA" id="ARBA00022670"/>
    </source>
</evidence>
<dbReference type="Proteomes" id="UP000012065">
    <property type="component" value="Unassembled WGS sequence"/>
</dbReference>
<dbReference type="PROSITE" id="PS50235">
    <property type="entry name" value="USP_3"/>
    <property type="match status" value="1"/>
</dbReference>
<dbReference type="GO" id="GO:0016579">
    <property type="term" value="P:protein deubiquitination"/>
    <property type="evidence" value="ECO:0007669"/>
    <property type="project" value="InterPro"/>
</dbReference>
<evidence type="ECO:0000256" key="7">
    <source>
        <dbReference type="RuleBase" id="RU366025"/>
    </source>
</evidence>
<evidence type="ECO:0000256" key="8">
    <source>
        <dbReference type="SAM" id="MobiDB-lite"/>
    </source>
</evidence>
<evidence type="ECO:0000256" key="1">
    <source>
        <dbReference type="ARBA" id="ARBA00000707"/>
    </source>
</evidence>
<comment type="catalytic activity">
    <reaction evidence="1 7">
        <text>Thiol-dependent hydrolysis of ester, thioester, amide, peptide and isopeptide bonds formed by the C-terminal Gly of ubiquitin (a 76-residue protein attached to proteins as an intracellular targeting signal).</text>
        <dbReference type="EC" id="3.4.19.12"/>
    </reaction>
</comment>
<dbReference type="PANTHER" id="PTHR24006">
    <property type="entry name" value="UBIQUITIN CARBOXYL-TERMINAL HYDROLASE"/>
    <property type="match status" value="1"/>
</dbReference>
<dbReference type="FunFam" id="3.90.70.10:FF:000119">
    <property type="entry name" value="Ubiquitin specific peptidase 36"/>
    <property type="match status" value="1"/>
</dbReference>
<dbReference type="InterPro" id="IPR038765">
    <property type="entry name" value="Papain-like_cys_pep_sf"/>
</dbReference>
<dbReference type="GO" id="GO:0005829">
    <property type="term" value="C:cytosol"/>
    <property type="evidence" value="ECO:0007669"/>
    <property type="project" value="TreeGrafter"/>
</dbReference>
<keyword evidence="3 7" id="KW-0645">Protease</keyword>
<dbReference type="PROSITE" id="PS00973">
    <property type="entry name" value="USP_2"/>
    <property type="match status" value="1"/>
</dbReference>
<name>M5BWV7_THACB</name>
<dbReference type="Gene3D" id="3.90.70.10">
    <property type="entry name" value="Cysteine proteinases"/>
    <property type="match status" value="1"/>
</dbReference>
<dbReference type="PANTHER" id="PTHR24006:SF758">
    <property type="entry name" value="UBIQUITIN CARBOXYL-TERMINAL HYDROLASE 36"/>
    <property type="match status" value="1"/>
</dbReference>
<dbReference type="InterPro" id="IPR001394">
    <property type="entry name" value="Peptidase_C19_UCH"/>
</dbReference>
<dbReference type="EC" id="3.4.19.12" evidence="7"/>
<dbReference type="AlphaFoldDB" id="M5BWV7"/>